<dbReference type="OrthoDB" id="2557277at2759"/>
<evidence type="ECO:0000313" key="3">
    <source>
        <dbReference type="Proteomes" id="UP000179920"/>
    </source>
</evidence>
<feature type="region of interest" description="Disordered" evidence="1">
    <location>
        <begin position="1"/>
        <end position="98"/>
    </location>
</feature>
<dbReference type="Proteomes" id="UP000179920">
    <property type="component" value="Chromosome II"/>
</dbReference>
<feature type="compositionally biased region" description="Pro residues" evidence="1">
    <location>
        <begin position="43"/>
        <end position="54"/>
    </location>
</feature>
<sequence>MPYQLRSQSVSGAPPTKPDPSLPKHRRIILWLKPHDTSVPEVDLPPSPADPAPLEPLFLGLDPKMGSFSGDDDEIGSPNPTITPALEPAGSGPSGQDYSLTLPPQDLYDIDSRRPPLDLSTPKQQAAWEAELACSPTPPPTTNKVVDMVLDSSWPATPFYRLEVQPLTPPPRWAEHHTPPPPPLDRHLPTNSEIARWAEQFVVADLLTHVTDEYYPCDWDVPVGSLPVRRLHRQVMLRLTEGCMPWPSWQCRCCFNLGVL</sequence>
<gene>
    <name evidence="2" type="ORF">UBRO_20461</name>
</gene>
<organism evidence="2 3">
    <name type="scientific">Ustilago bromivora</name>
    <dbReference type="NCBI Taxonomy" id="307758"/>
    <lineage>
        <taxon>Eukaryota</taxon>
        <taxon>Fungi</taxon>
        <taxon>Dikarya</taxon>
        <taxon>Basidiomycota</taxon>
        <taxon>Ustilaginomycotina</taxon>
        <taxon>Ustilaginomycetes</taxon>
        <taxon>Ustilaginales</taxon>
        <taxon>Ustilaginaceae</taxon>
        <taxon>Ustilago</taxon>
    </lineage>
</organism>
<reference evidence="3" key="1">
    <citation type="submission" date="2016-04" db="EMBL/GenBank/DDBJ databases">
        <authorList>
            <person name="Guldener U."/>
            <person name="Guldener U."/>
        </authorList>
    </citation>
    <scope>NUCLEOTIDE SEQUENCE [LARGE SCALE GENOMIC DNA]</scope>
    <source>
        <strain evidence="3">UB2112</strain>
    </source>
</reference>
<name>A0A1K0FX45_9BASI</name>
<accession>A0A1K0FX45</accession>
<evidence type="ECO:0000256" key="1">
    <source>
        <dbReference type="SAM" id="MobiDB-lite"/>
    </source>
</evidence>
<protein>
    <submittedName>
        <fullName evidence="2">Related to Mig1 protein</fullName>
    </submittedName>
</protein>
<dbReference type="AlphaFoldDB" id="A0A1K0FX45"/>
<evidence type="ECO:0000313" key="2">
    <source>
        <dbReference type="EMBL" id="SAM69448.1"/>
    </source>
</evidence>
<dbReference type="EMBL" id="LT558118">
    <property type="protein sequence ID" value="SAM69448.1"/>
    <property type="molecule type" value="Genomic_DNA"/>
</dbReference>
<feature type="compositionally biased region" description="Polar residues" evidence="1">
    <location>
        <begin position="1"/>
        <end position="11"/>
    </location>
</feature>
<proteinExistence type="predicted"/>